<dbReference type="Proteomes" id="UP000518188">
    <property type="component" value="Unassembled WGS sequence"/>
</dbReference>
<organism evidence="1 2">
    <name type="scientific">Mycolicibacterium septicum DSM 44393</name>
    <dbReference type="NCBI Taxonomy" id="1341646"/>
    <lineage>
        <taxon>Bacteria</taxon>
        <taxon>Bacillati</taxon>
        <taxon>Actinomycetota</taxon>
        <taxon>Actinomycetes</taxon>
        <taxon>Mycobacteriales</taxon>
        <taxon>Mycobacteriaceae</taxon>
        <taxon>Mycolicibacterium</taxon>
    </lineage>
</organism>
<reference evidence="1 2" key="1">
    <citation type="submission" date="2020-04" db="EMBL/GenBank/DDBJ databases">
        <title>MicrobeNet Type strains.</title>
        <authorList>
            <person name="Nicholson A.C."/>
        </authorList>
    </citation>
    <scope>NUCLEOTIDE SEQUENCE [LARGE SCALE GENOMIC DNA]</scope>
    <source>
        <strain evidence="1 2">ATCC 700731</strain>
    </source>
</reference>
<evidence type="ECO:0000313" key="2">
    <source>
        <dbReference type="Proteomes" id="UP000518188"/>
    </source>
</evidence>
<proteinExistence type="predicted"/>
<sequence>MWELMEADVLGWPARRAPRCGPPGGAARPGTRLGDIGRSLGAGVPFAGAGRRWVREVAIAPYELFSSTEVLVASPRY</sequence>
<accession>A0A7X6MVQ6</accession>
<dbReference type="AlphaFoldDB" id="A0A7X6MVQ6"/>
<dbReference type="EMBL" id="JAAXPJ010000028">
    <property type="protein sequence ID" value="NKZ15780.1"/>
    <property type="molecule type" value="Genomic_DNA"/>
</dbReference>
<gene>
    <name evidence="1" type="ORF">HGA11_32930</name>
</gene>
<name>A0A7X6MVQ6_9MYCO</name>
<protein>
    <submittedName>
        <fullName evidence="1">Uncharacterized protein</fullName>
    </submittedName>
</protein>
<comment type="caution">
    <text evidence="1">The sequence shown here is derived from an EMBL/GenBank/DDBJ whole genome shotgun (WGS) entry which is preliminary data.</text>
</comment>
<evidence type="ECO:0000313" key="1">
    <source>
        <dbReference type="EMBL" id="NKZ15780.1"/>
    </source>
</evidence>